<dbReference type="InterPro" id="IPR027417">
    <property type="entry name" value="P-loop_NTPase"/>
</dbReference>
<reference evidence="6 7" key="1">
    <citation type="submission" date="2024-10" db="EMBL/GenBank/DDBJ databases">
        <title>Updated reference genomes for cyclostephanoid diatoms.</title>
        <authorList>
            <person name="Roberts W.R."/>
            <person name="Alverson A.J."/>
        </authorList>
    </citation>
    <scope>NUCLEOTIDE SEQUENCE [LARGE SCALE GENOMIC DNA]</scope>
    <source>
        <strain evidence="6 7">AJA232-27</strain>
    </source>
</reference>
<dbReference type="PROSITE" id="PS50222">
    <property type="entry name" value="EF_HAND_2"/>
    <property type="match status" value="2"/>
</dbReference>
<dbReference type="CDD" id="cd00051">
    <property type="entry name" value="EFh"/>
    <property type="match status" value="2"/>
</dbReference>
<evidence type="ECO:0000256" key="3">
    <source>
        <dbReference type="SAM" id="Phobius"/>
    </source>
</evidence>
<evidence type="ECO:0008006" key="8">
    <source>
        <dbReference type="Google" id="ProtNLM"/>
    </source>
</evidence>
<name>A0ABD3MGM2_9STRA</name>
<gene>
    <name evidence="6" type="ORF">ACHAWU_008958</name>
</gene>
<feature type="transmembrane region" description="Helical" evidence="3">
    <location>
        <begin position="941"/>
        <end position="965"/>
    </location>
</feature>
<keyword evidence="3" id="KW-0812">Transmembrane</keyword>
<dbReference type="Gene3D" id="1.10.238.10">
    <property type="entry name" value="EF-hand"/>
    <property type="match status" value="2"/>
</dbReference>
<keyword evidence="2" id="KW-0106">Calcium</keyword>
<keyword evidence="3" id="KW-0472">Membrane</keyword>
<dbReference type="PROSITE" id="PS00018">
    <property type="entry name" value="EF_HAND_1"/>
    <property type="match status" value="4"/>
</dbReference>
<dbReference type="InterPro" id="IPR018247">
    <property type="entry name" value="EF_Hand_1_Ca_BS"/>
</dbReference>
<sequence>MAITPRQKWIITFFSSVAGMRTNVTVTAFQQPRVDAQRRYNFRPVHQPIYTAVINGGICEHEGCAIMEGTSPKALKLRKQIQAVWNDSMNTCPIILHGPRGSGKGELADEIVYHLPQWQTRNVHRLSLDDGLNFIDTILGTVSHPGLLDDLAGQTNTTLILKGFQSLHVESKGQYERRKELVLALNSLVTSREYFSTFENKTKSFLPRIIGCTQRDPDYFTNGLDGKSNAIIFIKVPSFESRAADLKYIAKQKLKCIEGNFGLENVQLSKEATQRLLDHRWEVDGDAELDSELYKGLERLASEMKWNPFASNMLKSQHLLVYAYDERTRIRLLHNVPFLRQIIMSPWVFDHTLRYIVTPVFIVLLLVLFLGPQSRAACILAFPGTLSYMADAASVPFESLVNIWKRKLTPRPSENGAIVNLYESLMKENVGMSTIMSEWDLDSDGIVSSWEMEEGFKALRIPKYHHDLLRRILLQDRDNGLSVSTLMDKIQELYTDITEAELLSPHSLQNIKAEITLQTKLTFVEMFNRLDSNGNGYISKDEFATMSDLGYFKRPLTKLELSDMFDKADMFQLGRLNLFEFMSIMRKTVRVEIQEIGYGYLPLAWGSLTAYWSGLGMQELGLSLVRKFRFISLPFRSTAVEDELCTISDEDICEHEGCAIMEGTSPKVIKLRKQIQEIVNDPMNTCPIILHGPRGSGKGELADEIVYHLPQWQTRNVHRLSLDDGLHFIDTILGTVSHPGLLDDLAGQTNTSLILKGFQSLHVESKAQYDRRKELLHALNSIVVRREYFSTFENKTKSFLPRVIRCTQRDPDYFTNGLDGKSIDAIFIKVPSFESRAADLKYIALRKIKQIERNLGLENVQLSKEATQCLLDHRWEVDGDAELDSELYKGLERLASEMKCDPYAANMVMPKHLLVDAYDERIRNRLLYNIPILRQIVISPWIFYHTIRYIVTPLFIVALIVMFLGPQTRDQNTALTIFWAGWWPGAMLMLPLFGPACILAFPGTLSYMADAASVPFESLVNIWKRKLTPRPSENGAIINLYESLMKENVGMSTIMSEWDLDSDGIVSSWEMEEGFKALHIPKRNFELLLNVLMQDRDNGLSVSTLMDKIQELYTDITEAELLSKPSYKHFKAANTLETKLTFVDLFNRLDSNGNGYISKDEFATMSDLGYFKRPLTKLELSDMFDKADMFQLGRLNLFEFMSIMRKTVRVEIQEIGYGYLPLAWGSLTAYWSGLGMQELGLSLVRLSDTFHLPITTAMKSSIPQFAASSSAVHAAQSLIMMTSLIGAISLTQKLCDDNKVGIVRYLAHATVQVVGAFDILYLMLSPDADTIATAY</sequence>
<dbReference type="InterPro" id="IPR011992">
    <property type="entry name" value="EF-hand-dom_pair"/>
</dbReference>
<dbReference type="PANTHER" id="PTHR23050">
    <property type="entry name" value="CALCIUM BINDING PROTEIN"/>
    <property type="match status" value="1"/>
</dbReference>
<evidence type="ECO:0000313" key="6">
    <source>
        <dbReference type="EMBL" id="KAL3763255.1"/>
    </source>
</evidence>
<dbReference type="SMART" id="SM00054">
    <property type="entry name" value="EFh"/>
    <property type="match status" value="6"/>
</dbReference>
<accession>A0ABD3MGM2</accession>
<dbReference type="EMBL" id="JALLBG020000124">
    <property type="protein sequence ID" value="KAL3763255.1"/>
    <property type="molecule type" value="Genomic_DNA"/>
</dbReference>
<evidence type="ECO:0000313" key="7">
    <source>
        <dbReference type="Proteomes" id="UP001530293"/>
    </source>
</evidence>
<dbReference type="InterPro" id="IPR002048">
    <property type="entry name" value="EF_hand_dom"/>
</dbReference>
<dbReference type="InterPro" id="IPR002078">
    <property type="entry name" value="Sigma_54_int"/>
</dbReference>
<feature type="domain" description="EF-hand" evidence="5">
    <location>
        <begin position="1137"/>
        <end position="1172"/>
    </location>
</feature>
<dbReference type="PROSITE" id="PS50045">
    <property type="entry name" value="SIGMA54_INTERACT_4"/>
    <property type="match status" value="1"/>
</dbReference>
<dbReference type="InterPro" id="IPR050145">
    <property type="entry name" value="Centrin_CML-like"/>
</dbReference>
<protein>
    <recommendedName>
        <fullName evidence="8">Calmodulin</fullName>
    </recommendedName>
</protein>
<feature type="transmembrane region" description="Helical" evidence="3">
    <location>
        <begin position="977"/>
        <end position="1001"/>
    </location>
</feature>
<organism evidence="6 7">
    <name type="scientific">Discostella pseudostelligera</name>
    <dbReference type="NCBI Taxonomy" id="259834"/>
    <lineage>
        <taxon>Eukaryota</taxon>
        <taxon>Sar</taxon>
        <taxon>Stramenopiles</taxon>
        <taxon>Ochrophyta</taxon>
        <taxon>Bacillariophyta</taxon>
        <taxon>Coscinodiscophyceae</taxon>
        <taxon>Thalassiosirophycidae</taxon>
        <taxon>Stephanodiscales</taxon>
        <taxon>Stephanodiscaceae</taxon>
        <taxon>Discostella</taxon>
    </lineage>
</organism>
<dbReference type="SUPFAM" id="SSF52540">
    <property type="entry name" value="P-loop containing nucleoside triphosphate hydrolases"/>
    <property type="match status" value="2"/>
</dbReference>
<evidence type="ECO:0000256" key="1">
    <source>
        <dbReference type="ARBA" id="ARBA00022737"/>
    </source>
</evidence>
<evidence type="ECO:0000256" key="2">
    <source>
        <dbReference type="ARBA" id="ARBA00022837"/>
    </source>
</evidence>
<proteinExistence type="predicted"/>
<keyword evidence="7" id="KW-1185">Reference proteome</keyword>
<feature type="domain" description="Sigma-54 factor interaction" evidence="4">
    <location>
        <begin position="661"/>
        <end position="876"/>
    </location>
</feature>
<keyword evidence="3" id="KW-1133">Transmembrane helix</keyword>
<keyword evidence="1" id="KW-0677">Repeat</keyword>
<dbReference type="Proteomes" id="UP001530293">
    <property type="component" value="Unassembled WGS sequence"/>
</dbReference>
<evidence type="ECO:0000259" key="4">
    <source>
        <dbReference type="PROSITE" id="PS50045"/>
    </source>
</evidence>
<dbReference type="SUPFAM" id="SSF47473">
    <property type="entry name" value="EF-hand"/>
    <property type="match status" value="1"/>
</dbReference>
<evidence type="ECO:0000259" key="5">
    <source>
        <dbReference type="PROSITE" id="PS50222"/>
    </source>
</evidence>
<feature type="domain" description="EF-hand" evidence="5">
    <location>
        <begin position="518"/>
        <end position="553"/>
    </location>
</feature>
<dbReference type="Pfam" id="PF13202">
    <property type="entry name" value="EF-hand_5"/>
    <property type="match status" value="2"/>
</dbReference>
<comment type="caution">
    <text evidence="6">The sequence shown here is derived from an EMBL/GenBank/DDBJ whole genome shotgun (WGS) entry which is preliminary data.</text>
</comment>